<keyword evidence="7 10" id="KW-0012">Acyltransferase</keyword>
<comment type="caution">
    <text evidence="10">The sequence shown here is derived from an EMBL/GenBank/DDBJ whole genome shotgun (WGS) entry which is preliminary data.</text>
</comment>
<proteinExistence type="inferred from homology"/>
<name>A0ABS7NEP6_9RHOB</name>
<evidence type="ECO:0000256" key="6">
    <source>
        <dbReference type="ARBA" id="ARBA00022679"/>
    </source>
</evidence>
<comment type="pathway">
    <text evidence="2">Metabolic intermediate biosynthesis; acetyl-CoA biosynthesis; acetyl-CoA from acetate: step 2/2.</text>
</comment>
<protein>
    <recommendedName>
        <fullName evidence="5">Phosphate acetyltransferase</fullName>
        <ecNumber evidence="4">2.3.1.8</ecNumber>
    </recommendedName>
    <alternativeName>
        <fullName evidence="8">Phosphotransacetylase</fullName>
    </alternativeName>
</protein>
<evidence type="ECO:0000256" key="3">
    <source>
        <dbReference type="ARBA" id="ARBA00005656"/>
    </source>
</evidence>
<evidence type="ECO:0000256" key="2">
    <source>
        <dbReference type="ARBA" id="ARBA00004989"/>
    </source>
</evidence>
<evidence type="ECO:0000256" key="1">
    <source>
        <dbReference type="ARBA" id="ARBA00000705"/>
    </source>
</evidence>
<keyword evidence="6 10" id="KW-0808">Transferase</keyword>
<dbReference type="InterPro" id="IPR042113">
    <property type="entry name" value="P_AcTrfase_dom1"/>
</dbReference>
<organism evidence="10 11">
    <name type="scientific">Leisingera daeponensis</name>
    <dbReference type="NCBI Taxonomy" id="405746"/>
    <lineage>
        <taxon>Bacteria</taxon>
        <taxon>Pseudomonadati</taxon>
        <taxon>Pseudomonadota</taxon>
        <taxon>Alphaproteobacteria</taxon>
        <taxon>Rhodobacterales</taxon>
        <taxon>Roseobacteraceae</taxon>
        <taxon>Leisingera</taxon>
    </lineage>
</organism>
<dbReference type="Pfam" id="PF01515">
    <property type="entry name" value="PTA_PTB"/>
    <property type="match status" value="1"/>
</dbReference>
<dbReference type="PANTHER" id="PTHR43356:SF3">
    <property type="entry name" value="PHOSPHATE ACETYLTRANSFERASE"/>
    <property type="match status" value="1"/>
</dbReference>
<dbReference type="PANTHER" id="PTHR43356">
    <property type="entry name" value="PHOSPHATE ACETYLTRANSFERASE"/>
    <property type="match status" value="1"/>
</dbReference>
<comment type="similarity">
    <text evidence="3">Belongs to the phosphate acetyltransferase and butyryltransferase family.</text>
</comment>
<dbReference type="InterPro" id="IPR050500">
    <property type="entry name" value="Phos_Acetyltrans/Butyryltrans"/>
</dbReference>
<dbReference type="EMBL" id="JAHVJA010000003">
    <property type="protein sequence ID" value="MBY6139695.1"/>
    <property type="molecule type" value="Genomic_DNA"/>
</dbReference>
<dbReference type="InterPro" id="IPR042112">
    <property type="entry name" value="P_AcTrfase_dom2"/>
</dbReference>
<comment type="catalytic activity">
    <reaction evidence="1">
        <text>acetyl-CoA + phosphate = acetyl phosphate + CoA</text>
        <dbReference type="Rhea" id="RHEA:19521"/>
        <dbReference type="ChEBI" id="CHEBI:22191"/>
        <dbReference type="ChEBI" id="CHEBI:43474"/>
        <dbReference type="ChEBI" id="CHEBI:57287"/>
        <dbReference type="ChEBI" id="CHEBI:57288"/>
        <dbReference type="EC" id="2.3.1.8"/>
    </reaction>
</comment>
<evidence type="ECO:0000313" key="11">
    <source>
        <dbReference type="Proteomes" id="UP000766629"/>
    </source>
</evidence>
<dbReference type="Proteomes" id="UP000766629">
    <property type="component" value="Unassembled WGS sequence"/>
</dbReference>
<dbReference type="SUPFAM" id="SSF53659">
    <property type="entry name" value="Isocitrate/Isopropylmalate dehydrogenase-like"/>
    <property type="match status" value="1"/>
</dbReference>
<dbReference type="InterPro" id="IPR012147">
    <property type="entry name" value="P_Ac_Bu_trans"/>
</dbReference>
<sequence>MPVTQTLSPLELLKASPPAARPVVALSEGTDPRVVAGALAAHQAGIADVILVGPKAEVEAALQAESASASVGVAIHDPASSELTAAFATEYYELRKHKGVDEAKARAAAETPLVYAAMLVRLGHATGTVGGAVHTTGDVVRSAIQVIGMAPDAGMVSSFFLMYPPEGAPIGARAMLYSDCGLVIDPKPSEMVAIAAASARSARALLRVDPKLAFLSFSTTGSAKHPAVDKVTEALSLFRETYPDVPADGELQFDAAFVPAVGERKSPGSSVAGQANVMIFPNLDAGNIGYKITQRLGGYSAIGPVLQGLAKPANDLSRGCSAEDVTQIIAVTILQANP</sequence>
<dbReference type="NCBIfam" id="NF007233">
    <property type="entry name" value="PRK09653.1"/>
    <property type="match status" value="1"/>
</dbReference>
<keyword evidence="11" id="KW-1185">Reference proteome</keyword>
<evidence type="ECO:0000313" key="10">
    <source>
        <dbReference type="EMBL" id="MBY6139695.1"/>
    </source>
</evidence>
<dbReference type="PIRSF" id="PIRSF000428">
    <property type="entry name" value="P_Ac_trans"/>
    <property type="match status" value="1"/>
</dbReference>
<dbReference type="InterPro" id="IPR004614">
    <property type="entry name" value="P_AcTrfase"/>
</dbReference>
<dbReference type="InterPro" id="IPR002505">
    <property type="entry name" value="PTA_PTB"/>
</dbReference>
<accession>A0ABS7NEP6</accession>
<evidence type="ECO:0000259" key="9">
    <source>
        <dbReference type="Pfam" id="PF01515"/>
    </source>
</evidence>
<reference evidence="10 11" key="1">
    <citation type="submission" date="2021-06" db="EMBL/GenBank/DDBJ databases">
        <title>50 bacteria genomes isolated from Dapeng, Shenzhen, China.</title>
        <authorList>
            <person name="Zheng W."/>
            <person name="Yu S."/>
            <person name="Huang Y."/>
        </authorList>
    </citation>
    <scope>NUCLEOTIDE SEQUENCE [LARGE SCALE GENOMIC DNA]</scope>
    <source>
        <strain evidence="10 11">DP1N14-2</strain>
    </source>
</reference>
<evidence type="ECO:0000256" key="7">
    <source>
        <dbReference type="ARBA" id="ARBA00023315"/>
    </source>
</evidence>
<evidence type="ECO:0000256" key="5">
    <source>
        <dbReference type="ARBA" id="ARBA00021528"/>
    </source>
</evidence>
<dbReference type="Gene3D" id="3.40.50.10950">
    <property type="match status" value="1"/>
</dbReference>
<evidence type="ECO:0000256" key="4">
    <source>
        <dbReference type="ARBA" id="ARBA00012707"/>
    </source>
</evidence>
<gene>
    <name evidence="10" type="primary">pta</name>
    <name evidence="10" type="ORF">KUV26_09650</name>
</gene>
<dbReference type="EC" id="2.3.1.8" evidence="4"/>
<feature type="domain" description="Phosphate acetyl/butaryl transferase" evidence="9">
    <location>
        <begin position="19"/>
        <end position="333"/>
    </location>
</feature>
<dbReference type="NCBIfam" id="TIGR00651">
    <property type="entry name" value="pta"/>
    <property type="match status" value="1"/>
</dbReference>
<dbReference type="GO" id="GO:0008959">
    <property type="term" value="F:phosphate acetyltransferase activity"/>
    <property type="evidence" value="ECO:0007669"/>
    <property type="project" value="UniProtKB-EC"/>
</dbReference>
<dbReference type="Gene3D" id="3.40.50.10750">
    <property type="entry name" value="Isocitrate/Isopropylmalate dehydrogenase-like"/>
    <property type="match status" value="1"/>
</dbReference>
<evidence type="ECO:0000256" key="8">
    <source>
        <dbReference type="ARBA" id="ARBA00031108"/>
    </source>
</evidence>